<dbReference type="AlphaFoldDB" id="A0A9J6DJY2"/>
<accession>A0A9J6DJY2</accession>
<keyword evidence="3" id="KW-1185">Reference proteome</keyword>
<dbReference type="EMBL" id="JABSTU010000009">
    <property type="protein sequence ID" value="KAH8022152.1"/>
    <property type="molecule type" value="Genomic_DNA"/>
</dbReference>
<protein>
    <submittedName>
        <fullName evidence="2">Uncharacterized protein</fullName>
    </submittedName>
</protein>
<evidence type="ECO:0000313" key="3">
    <source>
        <dbReference type="Proteomes" id="UP000821866"/>
    </source>
</evidence>
<gene>
    <name evidence="2" type="ORF">HPB51_022285</name>
</gene>
<name>A0A9J6DJY2_RHIMP</name>
<dbReference type="Proteomes" id="UP000821866">
    <property type="component" value="Chromosome 7"/>
</dbReference>
<organism evidence="2 3">
    <name type="scientific">Rhipicephalus microplus</name>
    <name type="common">Cattle tick</name>
    <name type="synonym">Boophilus microplus</name>
    <dbReference type="NCBI Taxonomy" id="6941"/>
    <lineage>
        <taxon>Eukaryota</taxon>
        <taxon>Metazoa</taxon>
        <taxon>Ecdysozoa</taxon>
        <taxon>Arthropoda</taxon>
        <taxon>Chelicerata</taxon>
        <taxon>Arachnida</taxon>
        <taxon>Acari</taxon>
        <taxon>Parasitiformes</taxon>
        <taxon>Ixodida</taxon>
        <taxon>Ixodoidea</taxon>
        <taxon>Ixodidae</taxon>
        <taxon>Rhipicephalinae</taxon>
        <taxon>Rhipicephalus</taxon>
        <taxon>Boophilus</taxon>
    </lineage>
</organism>
<sequence>MDAPTSGPNSDLKSRNSSHSSRRASNRCKSSCSSSSKSSRRGSDHQKVASSSGTGSYLDGATPANAQVSAAPSPAPEKVASMATLTPAPVQPSAYVTADTSVSVKEQTRAQMTNSCTPYEEVATEPQEPVGRFIRPRTSHTSPLASEHSHAVQQDHVPLADVKQRRQSTFRRFRDVGRVVRSSFTSSLLDTPAVFGSSVLRRFSMHSSVQDRLKVLNAASSAKAEMEKVGSIEEVIFMSLRTQYSNYRSVFIKMKHFLGMDLIVAVAIAIGTAT</sequence>
<feature type="compositionally biased region" description="Low complexity" evidence="1">
    <location>
        <begin position="27"/>
        <end position="37"/>
    </location>
</feature>
<proteinExistence type="predicted"/>
<reference evidence="2" key="2">
    <citation type="submission" date="2021-09" db="EMBL/GenBank/DDBJ databases">
        <authorList>
            <person name="Jia N."/>
            <person name="Wang J."/>
            <person name="Shi W."/>
            <person name="Du L."/>
            <person name="Sun Y."/>
            <person name="Zhan W."/>
            <person name="Jiang J."/>
            <person name="Wang Q."/>
            <person name="Zhang B."/>
            <person name="Ji P."/>
            <person name="Sakyi L.B."/>
            <person name="Cui X."/>
            <person name="Yuan T."/>
            <person name="Jiang B."/>
            <person name="Yang W."/>
            <person name="Lam T.T.-Y."/>
            <person name="Chang Q."/>
            <person name="Ding S."/>
            <person name="Wang X."/>
            <person name="Zhu J."/>
            <person name="Ruan X."/>
            <person name="Zhao L."/>
            <person name="Wei J."/>
            <person name="Que T."/>
            <person name="Du C."/>
            <person name="Cheng J."/>
            <person name="Dai P."/>
            <person name="Han X."/>
            <person name="Huang E."/>
            <person name="Gao Y."/>
            <person name="Liu J."/>
            <person name="Shao H."/>
            <person name="Ye R."/>
            <person name="Li L."/>
            <person name="Wei W."/>
            <person name="Wang X."/>
            <person name="Wang C."/>
            <person name="Huo Q."/>
            <person name="Li W."/>
            <person name="Guo W."/>
            <person name="Chen H."/>
            <person name="Chen S."/>
            <person name="Zhou L."/>
            <person name="Zhou L."/>
            <person name="Ni X."/>
            <person name="Tian J."/>
            <person name="Zhou Y."/>
            <person name="Sheng Y."/>
            <person name="Liu T."/>
            <person name="Pan Y."/>
            <person name="Xia L."/>
            <person name="Li J."/>
            <person name="Zhao F."/>
            <person name="Cao W."/>
        </authorList>
    </citation>
    <scope>NUCLEOTIDE SEQUENCE</scope>
    <source>
        <strain evidence="2">Rmic-2018</strain>
        <tissue evidence="2">Larvae</tissue>
    </source>
</reference>
<reference evidence="2" key="1">
    <citation type="journal article" date="2020" name="Cell">
        <title>Large-Scale Comparative Analyses of Tick Genomes Elucidate Their Genetic Diversity and Vector Capacities.</title>
        <authorList>
            <consortium name="Tick Genome and Microbiome Consortium (TIGMIC)"/>
            <person name="Jia N."/>
            <person name="Wang J."/>
            <person name="Shi W."/>
            <person name="Du L."/>
            <person name="Sun Y."/>
            <person name="Zhan W."/>
            <person name="Jiang J.F."/>
            <person name="Wang Q."/>
            <person name="Zhang B."/>
            <person name="Ji P."/>
            <person name="Bell-Sakyi L."/>
            <person name="Cui X.M."/>
            <person name="Yuan T.T."/>
            <person name="Jiang B.G."/>
            <person name="Yang W.F."/>
            <person name="Lam T.T."/>
            <person name="Chang Q.C."/>
            <person name="Ding S.J."/>
            <person name="Wang X.J."/>
            <person name="Zhu J.G."/>
            <person name="Ruan X.D."/>
            <person name="Zhao L."/>
            <person name="Wei J.T."/>
            <person name="Ye R.Z."/>
            <person name="Que T.C."/>
            <person name="Du C.H."/>
            <person name="Zhou Y.H."/>
            <person name="Cheng J.X."/>
            <person name="Dai P.F."/>
            <person name="Guo W.B."/>
            <person name="Han X.H."/>
            <person name="Huang E.J."/>
            <person name="Li L.F."/>
            <person name="Wei W."/>
            <person name="Gao Y.C."/>
            <person name="Liu J.Z."/>
            <person name="Shao H.Z."/>
            <person name="Wang X."/>
            <person name="Wang C.C."/>
            <person name="Yang T.C."/>
            <person name="Huo Q.B."/>
            <person name="Li W."/>
            <person name="Chen H.Y."/>
            <person name="Chen S.E."/>
            <person name="Zhou L.G."/>
            <person name="Ni X.B."/>
            <person name="Tian J.H."/>
            <person name="Sheng Y."/>
            <person name="Liu T."/>
            <person name="Pan Y.S."/>
            <person name="Xia L.Y."/>
            <person name="Li J."/>
            <person name="Zhao F."/>
            <person name="Cao W.C."/>
        </authorList>
    </citation>
    <scope>NUCLEOTIDE SEQUENCE</scope>
    <source>
        <strain evidence="2">Rmic-2018</strain>
    </source>
</reference>
<feature type="region of interest" description="Disordered" evidence="1">
    <location>
        <begin position="1"/>
        <end position="75"/>
    </location>
</feature>
<evidence type="ECO:0000313" key="2">
    <source>
        <dbReference type="EMBL" id="KAH8022152.1"/>
    </source>
</evidence>
<feature type="compositionally biased region" description="Low complexity" evidence="1">
    <location>
        <begin position="9"/>
        <end position="19"/>
    </location>
</feature>
<evidence type="ECO:0000256" key="1">
    <source>
        <dbReference type="SAM" id="MobiDB-lite"/>
    </source>
</evidence>
<comment type="caution">
    <text evidence="2">The sequence shown here is derived from an EMBL/GenBank/DDBJ whole genome shotgun (WGS) entry which is preliminary data.</text>
</comment>